<evidence type="ECO:0000256" key="5">
    <source>
        <dbReference type="ARBA" id="ARBA00023136"/>
    </source>
</evidence>
<gene>
    <name evidence="10" type="ORF">MWN34_12010</name>
</gene>
<feature type="region of interest" description="Disordered" evidence="6">
    <location>
        <begin position="772"/>
        <end position="806"/>
    </location>
</feature>
<sequence>MALAARAGVGTGAWPLPGRLLPAWSGGGTVWSCLAGALAREVDGRRGFAFLPVAFGTGIGLYFAATHEPWLIAGAALALLLGGLACLARERPGLFHALALMTAVAAGFGVATLQVARMAHPVLPRAYEMIGVSGFVERSEQRPKGGRIVLRVTALERAEVWPVRVRIAITGAAPPPVGSHVLLRATLAPPGGPAYPGGYDFGRDAWFDGIGATGFSVGRVQVTEPPEPPDLALRLRVAVDAVRQAMDARIRAALPGSTGAIATALVTGTRDAVPASVEEAMRISGIYHVLSISGLHMALVVAALFWGSRALLAAVPGLALRVPIKAWAAVPAIAGASFYLLLSGAEVATQRSYLMAVLVLAGVMLGRAAVTLRTLALAALVVLVLSPAALLDPGTQMSFAATLALVAGHERFAGAIYRLGGTQPAGKALRWVVGILISSLVAALATAPYAAYHFHRVAPLSLIANLLTAPVISFVIMPAGLFGALLIPFGLDAWMFRIMGWGIDVMVRIAAKVAAIPGADGGLPAFSAASLVLMTLGLIALCVLRSRLLLAGPALLAAGLFLAMTTRPPDIFIDADGTTVGVRGPDGRLALIGDRPAATLANRFAVTQWRASLGERPTSATVQGGTASPASGAANTSCDPLGCALPLPHGGRIAYPLRREALIDDCRLARIIVTSFTPPPDCAATVIPTQKGSRQGALAFWVDAVQSDTVPSDTVQADALQEARAQADDGSGNIHAEDAALSNSMSDASGLSPLPTEPAPAPAIQIVMARPDTYQRPWLPQPPLRAPAPASSEDTAGQTETSTIEP</sequence>
<evidence type="ECO:0000313" key="10">
    <source>
        <dbReference type="EMBL" id="MCK0197637.1"/>
    </source>
</evidence>
<evidence type="ECO:0000256" key="3">
    <source>
        <dbReference type="ARBA" id="ARBA00022692"/>
    </source>
</evidence>
<dbReference type="Proteomes" id="UP001203284">
    <property type="component" value="Unassembled WGS sequence"/>
</dbReference>
<dbReference type="PANTHER" id="PTHR30619:SF1">
    <property type="entry name" value="RECOMBINATION PROTEIN 2"/>
    <property type="match status" value="1"/>
</dbReference>
<feature type="transmembrane region" description="Helical" evidence="7">
    <location>
        <begin position="429"/>
        <end position="451"/>
    </location>
</feature>
<dbReference type="PANTHER" id="PTHR30619">
    <property type="entry name" value="DNA INTERNALIZATION/COMPETENCE PROTEIN COMEC/REC2"/>
    <property type="match status" value="1"/>
</dbReference>
<evidence type="ECO:0000256" key="6">
    <source>
        <dbReference type="SAM" id="MobiDB-lite"/>
    </source>
</evidence>
<name>A0ABT0DCE0_9HYPH</name>
<feature type="transmembrane region" description="Helical" evidence="7">
    <location>
        <begin position="375"/>
        <end position="391"/>
    </location>
</feature>
<dbReference type="EMBL" id="JALKCH010000007">
    <property type="protein sequence ID" value="MCK0197637.1"/>
    <property type="molecule type" value="Genomic_DNA"/>
</dbReference>
<feature type="transmembrane region" description="Helical" evidence="7">
    <location>
        <begin position="70"/>
        <end position="88"/>
    </location>
</feature>
<evidence type="ECO:0000256" key="1">
    <source>
        <dbReference type="ARBA" id="ARBA00004651"/>
    </source>
</evidence>
<keyword evidence="3 7" id="KW-0812">Transmembrane</keyword>
<dbReference type="Pfam" id="PF13567">
    <property type="entry name" value="DUF4131"/>
    <property type="match status" value="1"/>
</dbReference>
<evidence type="ECO:0000259" key="8">
    <source>
        <dbReference type="Pfam" id="PF03772"/>
    </source>
</evidence>
<comment type="caution">
    <text evidence="10">The sequence shown here is derived from an EMBL/GenBank/DDBJ whole genome shotgun (WGS) entry which is preliminary data.</text>
</comment>
<keyword evidence="5 7" id="KW-0472">Membrane</keyword>
<feature type="transmembrane region" description="Helical" evidence="7">
    <location>
        <begin position="522"/>
        <end position="541"/>
    </location>
</feature>
<feature type="compositionally biased region" description="Polar residues" evidence="6">
    <location>
        <begin position="792"/>
        <end position="806"/>
    </location>
</feature>
<dbReference type="NCBIfam" id="TIGR00360">
    <property type="entry name" value="ComEC_N-term"/>
    <property type="match status" value="1"/>
</dbReference>
<keyword evidence="4 7" id="KW-1133">Transmembrane helix</keyword>
<comment type="subcellular location">
    <subcellularLocation>
        <location evidence="1">Cell membrane</location>
        <topology evidence="1">Multi-pass membrane protein</topology>
    </subcellularLocation>
</comment>
<evidence type="ECO:0000313" key="11">
    <source>
        <dbReference type="Proteomes" id="UP001203284"/>
    </source>
</evidence>
<keyword evidence="11" id="KW-1185">Reference proteome</keyword>
<feature type="transmembrane region" description="Helical" evidence="7">
    <location>
        <begin position="318"/>
        <end position="341"/>
    </location>
</feature>
<dbReference type="InterPro" id="IPR004477">
    <property type="entry name" value="ComEC_N"/>
</dbReference>
<evidence type="ECO:0000256" key="7">
    <source>
        <dbReference type="SAM" id="Phobius"/>
    </source>
</evidence>
<organism evidence="10 11">
    <name type="scientific">Ancylobacter crimeensis</name>
    <dbReference type="NCBI Taxonomy" id="2579147"/>
    <lineage>
        <taxon>Bacteria</taxon>
        <taxon>Pseudomonadati</taxon>
        <taxon>Pseudomonadota</taxon>
        <taxon>Alphaproteobacteria</taxon>
        <taxon>Hyphomicrobiales</taxon>
        <taxon>Xanthobacteraceae</taxon>
        <taxon>Ancylobacter</taxon>
    </lineage>
</organism>
<accession>A0ABT0DCE0</accession>
<proteinExistence type="predicted"/>
<feature type="domain" description="DUF4131" evidence="9">
    <location>
        <begin position="69"/>
        <end position="219"/>
    </location>
</feature>
<feature type="transmembrane region" description="Helical" evidence="7">
    <location>
        <begin position="95"/>
        <end position="116"/>
    </location>
</feature>
<reference evidence="10 11" key="1">
    <citation type="submission" date="2022-04" db="EMBL/GenBank/DDBJ databases">
        <authorList>
            <person name="Grouzdev D.S."/>
            <person name="Pantiukh K.S."/>
            <person name="Krutkina M.S."/>
        </authorList>
    </citation>
    <scope>NUCLEOTIDE SEQUENCE [LARGE SCALE GENOMIC DNA]</scope>
    <source>
        <strain evidence="10 11">6x-1</strain>
    </source>
</reference>
<dbReference type="Pfam" id="PF03772">
    <property type="entry name" value="Competence"/>
    <property type="match status" value="1"/>
</dbReference>
<feature type="transmembrane region" description="Helical" evidence="7">
    <location>
        <begin position="471"/>
        <end position="491"/>
    </location>
</feature>
<feature type="transmembrane region" description="Helical" evidence="7">
    <location>
        <begin position="286"/>
        <end position="306"/>
    </location>
</feature>
<dbReference type="RefSeq" id="WP_247029510.1">
    <property type="nucleotide sequence ID" value="NZ_JALKCH010000007.1"/>
</dbReference>
<protein>
    <submittedName>
        <fullName evidence="10">ComEC/Rec2 family competence protein</fullName>
    </submittedName>
</protein>
<feature type="transmembrane region" description="Helical" evidence="7">
    <location>
        <begin position="20"/>
        <end position="39"/>
    </location>
</feature>
<keyword evidence="2" id="KW-1003">Cell membrane</keyword>
<feature type="transmembrane region" description="Helical" evidence="7">
    <location>
        <begin position="46"/>
        <end position="64"/>
    </location>
</feature>
<evidence type="ECO:0000256" key="2">
    <source>
        <dbReference type="ARBA" id="ARBA00022475"/>
    </source>
</evidence>
<evidence type="ECO:0000259" key="9">
    <source>
        <dbReference type="Pfam" id="PF13567"/>
    </source>
</evidence>
<feature type="transmembrane region" description="Helical" evidence="7">
    <location>
        <begin position="548"/>
        <end position="565"/>
    </location>
</feature>
<feature type="domain" description="ComEC/Rec2-related protein" evidence="8">
    <location>
        <begin position="265"/>
        <end position="547"/>
    </location>
</feature>
<dbReference type="InterPro" id="IPR052159">
    <property type="entry name" value="Competence_DNA_uptake"/>
</dbReference>
<feature type="transmembrane region" description="Helical" evidence="7">
    <location>
        <begin position="498"/>
        <end position="516"/>
    </location>
</feature>
<dbReference type="InterPro" id="IPR025405">
    <property type="entry name" value="DUF4131"/>
</dbReference>
<evidence type="ECO:0000256" key="4">
    <source>
        <dbReference type="ARBA" id="ARBA00022989"/>
    </source>
</evidence>